<dbReference type="EC" id="5.2.1.8" evidence="2 5"/>
<reference evidence="8" key="1">
    <citation type="submission" date="2021-01" db="EMBL/GenBank/DDBJ databases">
        <authorList>
            <person name="Corre E."/>
            <person name="Pelletier E."/>
            <person name="Niang G."/>
            <person name="Scheremetjew M."/>
            <person name="Finn R."/>
            <person name="Kale V."/>
            <person name="Holt S."/>
            <person name="Cochrane G."/>
            <person name="Meng A."/>
            <person name="Brown T."/>
            <person name="Cohen L."/>
        </authorList>
    </citation>
    <scope>NUCLEOTIDE SEQUENCE</scope>
    <source>
        <strain evidence="8">379</strain>
    </source>
</reference>
<evidence type="ECO:0000256" key="6">
    <source>
        <dbReference type="SAM" id="SignalP"/>
    </source>
</evidence>
<dbReference type="Pfam" id="PF00254">
    <property type="entry name" value="FKBP_C"/>
    <property type="match status" value="1"/>
</dbReference>
<dbReference type="SMART" id="SM00228">
    <property type="entry name" value="PDZ"/>
    <property type="match status" value="1"/>
</dbReference>
<dbReference type="PROSITE" id="PS50059">
    <property type="entry name" value="FKBP_PPIASE"/>
    <property type="match status" value="1"/>
</dbReference>
<proteinExistence type="predicted"/>
<gene>
    <name evidence="8" type="ORF">EHUX00137_LOCUS42309</name>
</gene>
<evidence type="ECO:0000256" key="2">
    <source>
        <dbReference type="ARBA" id="ARBA00013194"/>
    </source>
</evidence>
<dbReference type="Gene3D" id="3.10.50.40">
    <property type="match status" value="1"/>
</dbReference>
<dbReference type="PANTHER" id="PTHR45779">
    <property type="entry name" value="PEPTIDYLPROLYL ISOMERASE"/>
    <property type="match status" value="1"/>
</dbReference>
<accession>A0A6V2XC38</accession>
<organism evidence="8">
    <name type="scientific">Emiliania huxleyi</name>
    <name type="common">Coccolithophore</name>
    <name type="synonym">Pontosphaera huxleyi</name>
    <dbReference type="NCBI Taxonomy" id="2903"/>
    <lineage>
        <taxon>Eukaryota</taxon>
        <taxon>Haptista</taxon>
        <taxon>Haptophyta</taxon>
        <taxon>Prymnesiophyceae</taxon>
        <taxon>Isochrysidales</taxon>
        <taxon>Noelaerhabdaceae</taxon>
        <taxon>Emiliania</taxon>
    </lineage>
</organism>
<protein>
    <recommendedName>
        <fullName evidence="2 5">peptidylprolyl isomerase</fullName>
        <ecNumber evidence="2 5">5.2.1.8</ecNumber>
    </recommendedName>
</protein>
<evidence type="ECO:0000256" key="5">
    <source>
        <dbReference type="PROSITE-ProRule" id="PRU00277"/>
    </source>
</evidence>
<name>A0A6V2XC38_EMIHU</name>
<dbReference type="InterPro" id="IPR046357">
    <property type="entry name" value="PPIase_dom_sf"/>
</dbReference>
<dbReference type="AlphaFoldDB" id="A0A6V2XC38"/>
<dbReference type="SUPFAM" id="SSF50156">
    <property type="entry name" value="PDZ domain-like"/>
    <property type="match status" value="1"/>
</dbReference>
<dbReference type="GO" id="GO:0005783">
    <property type="term" value="C:endoplasmic reticulum"/>
    <property type="evidence" value="ECO:0007669"/>
    <property type="project" value="TreeGrafter"/>
</dbReference>
<dbReference type="InterPro" id="IPR001478">
    <property type="entry name" value="PDZ"/>
</dbReference>
<comment type="catalytic activity">
    <reaction evidence="1 5">
        <text>[protein]-peptidylproline (omega=180) = [protein]-peptidylproline (omega=0)</text>
        <dbReference type="Rhea" id="RHEA:16237"/>
        <dbReference type="Rhea" id="RHEA-COMP:10747"/>
        <dbReference type="Rhea" id="RHEA-COMP:10748"/>
        <dbReference type="ChEBI" id="CHEBI:83833"/>
        <dbReference type="ChEBI" id="CHEBI:83834"/>
        <dbReference type="EC" id="5.2.1.8"/>
    </reaction>
</comment>
<dbReference type="EMBL" id="HBIR01054314">
    <property type="protein sequence ID" value="CAE0590881.1"/>
    <property type="molecule type" value="Transcribed_RNA"/>
</dbReference>
<evidence type="ECO:0000259" key="7">
    <source>
        <dbReference type="PROSITE" id="PS50059"/>
    </source>
</evidence>
<evidence type="ECO:0000256" key="1">
    <source>
        <dbReference type="ARBA" id="ARBA00000971"/>
    </source>
</evidence>
<dbReference type="PANTHER" id="PTHR45779:SF5">
    <property type="entry name" value="PEPTIDYLPROLYL ISOMERASE"/>
    <property type="match status" value="1"/>
</dbReference>
<keyword evidence="3 5" id="KW-0697">Rotamase</keyword>
<evidence type="ECO:0000313" key="8">
    <source>
        <dbReference type="EMBL" id="CAE0590881.1"/>
    </source>
</evidence>
<dbReference type="Gene3D" id="2.30.42.10">
    <property type="match status" value="1"/>
</dbReference>
<dbReference type="InterPro" id="IPR044609">
    <property type="entry name" value="FKBP2/11"/>
</dbReference>
<dbReference type="SUPFAM" id="SSF54534">
    <property type="entry name" value="FKBP-like"/>
    <property type="match status" value="1"/>
</dbReference>
<dbReference type="InterPro" id="IPR001179">
    <property type="entry name" value="PPIase_FKBP_dom"/>
</dbReference>
<sequence>MHMHMRLQLSRRLAIAALAAAVPRSLLPPLPAAASFARATDESDVAFEGGRPVGLKLLDLTVYLDPSKKIAGSSRVIVSDVLDDGQAAERGVKLDSIIVAIDGENVELERAAAVQSRIEQALGRGKLTLTIKDPTAFQYALLDPPPGGASELVTSTALTPSSEGRAAQLFAVRRSNVPPRGCRRPAADGDLIEIGYEGRLAGSGALFDGMELAKRQGDETIQFVLGRQPAGQFPPSWDVGLVGMCIGEQRTLEVPPTLGYGAKGLPKRGVPPDAALTYRVELVAINGLAMD</sequence>
<feature type="domain" description="PPIase FKBP-type" evidence="7">
    <location>
        <begin position="189"/>
        <end position="286"/>
    </location>
</feature>
<keyword evidence="6" id="KW-0732">Signal</keyword>
<dbReference type="GO" id="GO:0003755">
    <property type="term" value="F:peptidyl-prolyl cis-trans isomerase activity"/>
    <property type="evidence" value="ECO:0007669"/>
    <property type="project" value="UniProtKB-KW"/>
</dbReference>
<evidence type="ECO:0000256" key="3">
    <source>
        <dbReference type="ARBA" id="ARBA00023110"/>
    </source>
</evidence>
<evidence type="ECO:0000256" key="4">
    <source>
        <dbReference type="ARBA" id="ARBA00023235"/>
    </source>
</evidence>
<dbReference type="InterPro" id="IPR036034">
    <property type="entry name" value="PDZ_sf"/>
</dbReference>
<feature type="signal peptide" evidence="6">
    <location>
        <begin position="1"/>
        <end position="21"/>
    </location>
</feature>
<keyword evidence="4 5" id="KW-0413">Isomerase</keyword>
<feature type="chain" id="PRO_5030161029" description="peptidylprolyl isomerase" evidence="6">
    <location>
        <begin position="22"/>
        <end position="291"/>
    </location>
</feature>